<evidence type="ECO:0000256" key="1">
    <source>
        <dbReference type="ARBA" id="ARBA00004271"/>
    </source>
</evidence>
<evidence type="ECO:0000256" key="7">
    <source>
        <dbReference type="ARBA" id="ARBA00023278"/>
    </source>
</evidence>
<protein>
    <submittedName>
        <fullName evidence="10">Uncharacterized protein</fullName>
    </submittedName>
</protein>
<organism evidence="10 11">
    <name type="scientific">Handroanthus impetiginosus</name>
    <dbReference type="NCBI Taxonomy" id="429701"/>
    <lineage>
        <taxon>Eukaryota</taxon>
        <taxon>Viridiplantae</taxon>
        <taxon>Streptophyta</taxon>
        <taxon>Embryophyta</taxon>
        <taxon>Tracheophyta</taxon>
        <taxon>Spermatophyta</taxon>
        <taxon>Magnoliopsida</taxon>
        <taxon>eudicotyledons</taxon>
        <taxon>Gunneridae</taxon>
        <taxon>Pentapetalae</taxon>
        <taxon>asterids</taxon>
        <taxon>lamiids</taxon>
        <taxon>Lamiales</taxon>
        <taxon>Bignoniaceae</taxon>
        <taxon>Crescentiina</taxon>
        <taxon>Tabebuia alliance</taxon>
        <taxon>Handroanthus</taxon>
    </lineage>
</organism>
<dbReference type="GO" id="GO:1902025">
    <property type="term" value="P:nitrate import"/>
    <property type="evidence" value="ECO:0007669"/>
    <property type="project" value="TreeGrafter"/>
</dbReference>
<evidence type="ECO:0000313" key="11">
    <source>
        <dbReference type="Proteomes" id="UP000231279"/>
    </source>
</evidence>
<sequence>MAQTKLITAFFLLAIIFSEKIQSIDGRNLKFKNKNELKAHTKISIQWSGKFTKEDKNLPLDCSNTAACGNEAALTQPTPPSPPATESQPPPSGHADDFRPTAPGHSPGIGHSV</sequence>
<keyword evidence="5" id="KW-0372">Hormone</keyword>
<evidence type="ECO:0000256" key="4">
    <source>
        <dbReference type="ARBA" id="ARBA00022525"/>
    </source>
</evidence>
<evidence type="ECO:0000256" key="3">
    <source>
        <dbReference type="ARBA" id="ARBA00022523"/>
    </source>
</evidence>
<feature type="signal peptide" evidence="9">
    <location>
        <begin position="1"/>
        <end position="26"/>
    </location>
</feature>
<dbReference type="GO" id="GO:0048364">
    <property type="term" value="P:root development"/>
    <property type="evidence" value="ECO:0007669"/>
    <property type="project" value="InterPro"/>
</dbReference>
<evidence type="ECO:0000256" key="6">
    <source>
        <dbReference type="ARBA" id="ARBA00022729"/>
    </source>
</evidence>
<dbReference type="OrthoDB" id="1414493at2759"/>
<evidence type="ECO:0000256" key="5">
    <source>
        <dbReference type="ARBA" id="ARBA00022702"/>
    </source>
</evidence>
<proteinExistence type="inferred from homology"/>
<dbReference type="GO" id="GO:2000280">
    <property type="term" value="P:regulation of root development"/>
    <property type="evidence" value="ECO:0007669"/>
    <property type="project" value="TreeGrafter"/>
</dbReference>
<dbReference type="EMBL" id="NKXS01000514">
    <property type="protein sequence ID" value="PIN23759.1"/>
    <property type="molecule type" value="Genomic_DNA"/>
</dbReference>
<comment type="similarity">
    <text evidence="2">Belongs to the C-terminally encoded plant signaling peptide (CEP) family.</text>
</comment>
<dbReference type="STRING" id="429701.A0A2G9I1X6"/>
<feature type="compositionally biased region" description="Pro residues" evidence="8">
    <location>
        <begin position="77"/>
        <end position="92"/>
    </location>
</feature>
<evidence type="ECO:0000313" key="10">
    <source>
        <dbReference type="EMBL" id="PIN23759.1"/>
    </source>
</evidence>
<accession>A0A2G9I1X6</accession>
<dbReference type="PANTHER" id="PTHR33348:SF40">
    <property type="entry name" value="PRECURSOR OF CEP3"/>
    <property type="match status" value="1"/>
</dbReference>
<keyword evidence="3" id="KW-0052">Apoplast</keyword>
<keyword evidence="11" id="KW-1185">Reference proteome</keyword>
<evidence type="ECO:0000256" key="8">
    <source>
        <dbReference type="SAM" id="MobiDB-lite"/>
    </source>
</evidence>
<comment type="caution">
    <text evidence="10">The sequence shown here is derived from an EMBL/GenBank/DDBJ whole genome shotgun (WGS) entry which is preliminary data.</text>
</comment>
<comment type="subcellular location">
    <subcellularLocation>
        <location evidence="1">Secreted</location>
        <location evidence="1">Extracellular space</location>
        <location evidence="1">Apoplast</location>
    </subcellularLocation>
</comment>
<keyword evidence="6 9" id="KW-0732">Signal</keyword>
<feature type="region of interest" description="Disordered" evidence="8">
    <location>
        <begin position="69"/>
        <end position="113"/>
    </location>
</feature>
<name>A0A2G9I1X6_9LAMI</name>
<dbReference type="GO" id="GO:0006995">
    <property type="term" value="P:cellular response to nitrogen starvation"/>
    <property type="evidence" value="ECO:0007669"/>
    <property type="project" value="UniProtKB-ARBA"/>
</dbReference>
<keyword evidence="7" id="KW-0379">Hydroxylation</keyword>
<dbReference type="InterPro" id="IPR033250">
    <property type="entry name" value="CEP"/>
</dbReference>
<dbReference type="AlphaFoldDB" id="A0A2G9I1X6"/>
<dbReference type="GO" id="GO:1901371">
    <property type="term" value="P:regulation of leaf morphogenesis"/>
    <property type="evidence" value="ECO:0007669"/>
    <property type="project" value="TreeGrafter"/>
</dbReference>
<evidence type="ECO:0000256" key="2">
    <source>
        <dbReference type="ARBA" id="ARBA00008963"/>
    </source>
</evidence>
<keyword evidence="4" id="KW-0964">Secreted</keyword>
<dbReference type="GO" id="GO:0005179">
    <property type="term" value="F:hormone activity"/>
    <property type="evidence" value="ECO:0007669"/>
    <property type="project" value="UniProtKB-KW"/>
</dbReference>
<gene>
    <name evidence="10" type="ORF">CDL12_03514</name>
</gene>
<dbReference type="GO" id="GO:0048046">
    <property type="term" value="C:apoplast"/>
    <property type="evidence" value="ECO:0007669"/>
    <property type="project" value="UniProtKB-SubCell"/>
</dbReference>
<dbReference type="PANTHER" id="PTHR33348">
    <property type="entry name" value="PRECURSOR OF CEP5"/>
    <property type="match status" value="1"/>
</dbReference>
<feature type="chain" id="PRO_5013930284" evidence="9">
    <location>
        <begin position="27"/>
        <end position="113"/>
    </location>
</feature>
<reference evidence="11" key="1">
    <citation type="journal article" date="2018" name="Gigascience">
        <title>Genome assembly of the Pink Ipe (Handroanthus impetiginosus, Bignoniaceae), a highly valued, ecologically keystone Neotropical timber forest tree.</title>
        <authorList>
            <person name="Silva-Junior O.B."/>
            <person name="Grattapaglia D."/>
            <person name="Novaes E."/>
            <person name="Collevatti R.G."/>
        </authorList>
    </citation>
    <scope>NUCLEOTIDE SEQUENCE [LARGE SCALE GENOMIC DNA]</scope>
    <source>
        <strain evidence="11">cv. UFG-1</strain>
    </source>
</reference>
<dbReference type="Proteomes" id="UP000231279">
    <property type="component" value="Unassembled WGS sequence"/>
</dbReference>
<evidence type="ECO:0000256" key="9">
    <source>
        <dbReference type="SAM" id="SignalP"/>
    </source>
</evidence>